<gene>
    <name evidence="1" type="ORF">KDAU_26680</name>
</gene>
<evidence type="ECO:0000313" key="1">
    <source>
        <dbReference type="EMBL" id="GCE05339.1"/>
    </source>
</evidence>
<name>A0A401ZES2_9CHLR</name>
<dbReference type="EMBL" id="BIFQ01000001">
    <property type="protein sequence ID" value="GCE05339.1"/>
    <property type="molecule type" value="Genomic_DNA"/>
</dbReference>
<keyword evidence="2" id="KW-1185">Reference proteome</keyword>
<dbReference type="AlphaFoldDB" id="A0A401ZES2"/>
<dbReference type="Proteomes" id="UP000287224">
    <property type="component" value="Unassembled WGS sequence"/>
</dbReference>
<evidence type="ECO:0000313" key="2">
    <source>
        <dbReference type="Proteomes" id="UP000287224"/>
    </source>
</evidence>
<accession>A0A401ZES2</accession>
<reference evidence="2" key="1">
    <citation type="submission" date="2018-12" db="EMBL/GenBank/DDBJ databases">
        <title>Tengunoibacter tsumagoiensis gen. nov., sp. nov., Dictyobacter kobayashii sp. nov., D. alpinus sp. nov., and D. joshuensis sp. nov. and description of Dictyobacteraceae fam. nov. within the order Ktedonobacterales isolated from Tengu-no-mugimeshi.</title>
        <authorList>
            <person name="Wang C.M."/>
            <person name="Zheng Y."/>
            <person name="Sakai Y."/>
            <person name="Toyoda A."/>
            <person name="Minakuchi Y."/>
            <person name="Abe K."/>
            <person name="Yokota A."/>
            <person name="Yabe S."/>
        </authorList>
    </citation>
    <scope>NUCLEOTIDE SEQUENCE [LARGE SCALE GENOMIC DNA]</scope>
    <source>
        <strain evidence="2">S-27</strain>
    </source>
</reference>
<comment type="caution">
    <text evidence="1">The sequence shown here is derived from an EMBL/GenBank/DDBJ whole genome shotgun (WGS) entry which is preliminary data.</text>
</comment>
<proteinExistence type="predicted"/>
<sequence>MNDETKFGGASELRGNYRKLGQWLQQVLQAPATTDGEAGGLVEENDNQLKLQLSENYHISFYQQLPDFIMALLNNDSQATIHYAPLLFHLVSCQECHHAYLDLYDAMRAAVQPLGTRALLGQGTRTLSATPHRMLSHLSQSLISQAEAVLLQARHEHSDNDEAARSLLQLALRVSAHITQSSLRQQALKDLVRVATLFGGATAPEERAADTHAYTPVMTSAGGVRRGKTLTRPDSALRINPADQAIIHLHSQNLEGSIIQRGETLELHLQDLDPSLRGQYVTISVFLGSLLEPVRWLGGNPHAIRSVVPVDENGMLVTPIGQTELSLAQPEERNLIEAMLMLLEVRKN</sequence>
<dbReference type="RefSeq" id="WP_126596390.1">
    <property type="nucleotide sequence ID" value="NZ_BIFQ01000001.1"/>
</dbReference>
<dbReference type="OrthoDB" id="146509at2"/>
<organism evidence="1 2">
    <name type="scientific">Dictyobacter aurantiacus</name>
    <dbReference type="NCBI Taxonomy" id="1936993"/>
    <lineage>
        <taxon>Bacteria</taxon>
        <taxon>Bacillati</taxon>
        <taxon>Chloroflexota</taxon>
        <taxon>Ktedonobacteria</taxon>
        <taxon>Ktedonobacterales</taxon>
        <taxon>Dictyobacteraceae</taxon>
        <taxon>Dictyobacter</taxon>
    </lineage>
</organism>
<protein>
    <submittedName>
        <fullName evidence="1">Uncharacterized protein</fullName>
    </submittedName>
</protein>